<comment type="caution">
    <text evidence="3">The sequence shown here is derived from an EMBL/GenBank/DDBJ whole genome shotgun (WGS) entry which is preliminary data.</text>
</comment>
<keyword evidence="1" id="KW-0175">Coiled coil</keyword>
<organism evidence="3 5">
    <name type="scientific">Heterodera trifolii</name>
    <dbReference type="NCBI Taxonomy" id="157864"/>
    <lineage>
        <taxon>Eukaryota</taxon>
        <taxon>Metazoa</taxon>
        <taxon>Ecdysozoa</taxon>
        <taxon>Nematoda</taxon>
        <taxon>Chromadorea</taxon>
        <taxon>Rhabditida</taxon>
        <taxon>Tylenchina</taxon>
        <taxon>Tylenchomorpha</taxon>
        <taxon>Tylenchoidea</taxon>
        <taxon>Heteroderidae</taxon>
        <taxon>Heteroderinae</taxon>
        <taxon>Heterodera</taxon>
    </lineage>
</organism>
<evidence type="ECO:0000313" key="3">
    <source>
        <dbReference type="EMBL" id="KAL3120219.1"/>
    </source>
</evidence>
<dbReference type="AlphaFoldDB" id="A0ABD2M136"/>
<accession>A0ABD2M136</accession>
<evidence type="ECO:0000313" key="4">
    <source>
        <dbReference type="EMBL" id="KAL3120220.1"/>
    </source>
</evidence>
<feature type="compositionally biased region" description="Low complexity" evidence="2">
    <location>
        <begin position="134"/>
        <end position="154"/>
    </location>
</feature>
<reference evidence="3 5" key="1">
    <citation type="submission" date="2024-10" db="EMBL/GenBank/DDBJ databases">
        <authorList>
            <person name="Kim D."/>
        </authorList>
    </citation>
    <scope>NUCLEOTIDE SEQUENCE [LARGE SCALE GENOMIC DNA]</scope>
    <source>
        <strain evidence="3">BH-2024</strain>
    </source>
</reference>
<feature type="region of interest" description="Disordered" evidence="2">
    <location>
        <begin position="132"/>
        <end position="154"/>
    </location>
</feature>
<keyword evidence="5" id="KW-1185">Reference proteome</keyword>
<dbReference type="Proteomes" id="UP001620626">
    <property type="component" value="Unassembled WGS sequence"/>
</dbReference>
<dbReference type="EMBL" id="JBICBT010000219">
    <property type="protein sequence ID" value="KAL3120219.1"/>
    <property type="molecule type" value="Genomic_DNA"/>
</dbReference>
<dbReference type="EMBL" id="JBICBT010000219">
    <property type="protein sequence ID" value="KAL3120220.1"/>
    <property type="molecule type" value="Genomic_DNA"/>
</dbReference>
<gene>
    <name evidence="3" type="ORF">niasHT_008969</name>
    <name evidence="4" type="ORF">niasHT_008970</name>
</gene>
<name>A0ABD2M136_9BILA</name>
<feature type="coiled-coil region" evidence="1">
    <location>
        <begin position="154"/>
        <end position="181"/>
    </location>
</feature>
<proteinExistence type="predicted"/>
<protein>
    <submittedName>
        <fullName evidence="3">Uncharacterized protein</fullName>
    </submittedName>
</protein>
<evidence type="ECO:0000313" key="5">
    <source>
        <dbReference type="Proteomes" id="UP001620626"/>
    </source>
</evidence>
<evidence type="ECO:0000256" key="2">
    <source>
        <dbReference type="SAM" id="MobiDB-lite"/>
    </source>
</evidence>
<sequence length="210" mass="23324">MNARLLELIQARKTNFSRAHAMLTQAECKRKHGRRHRLGTGDGMEFSIPNSSKQVIQMFGTSASFSGVPGGAETSTTRGDIVLMESEMTGDESSFGGHGFGDEEKEITELTKMPMSSETSFVPIKKFRYESPAGRGTPISRGSSRPPSSRPSTSEIAELQLKFLQCDLERIELQKQLCEEAKKFMEEGRSSFHSARFLCCGRNAKCCWPN</sequence>
<evidence type="ECO:0000256" key="1">
    <source>
        <dbReference type="SAM" id="Coils"/>
    </source>
</evidence>